<dbReference type="SUPFAM" id="SSF55874">
    <property type="entry name" value="ATPase domain of HSP90 chaperone/DNA topoisomerase II/histidine kinase"/>
    <property type="match status" value="1"/>
</dbReference>
<feature type="transmembrane region" description="Helical" evidence="5">
    <location>
        <begin position="306"/>
        <end position="324"/>
    </location>
</feature>
<keyword evidence="8" id="KW-0808">Transferase</keyword>
<evidence type="ECO:0000256" key="2">
    <source>
        <dbReference type="ARBA" id="ARBA00012438"/>
    </source>
</evidence>
<evidence type="ECO:0000256" key="5">
    <source>
        <dbReference type="SAM" id="Phobius"/>
    </source>
</evidence>
<sequence>MRTALDALLAQFRRWWEDQKVPALLVTAAVVAVVGAPWWFIAPRVEMMTVDFRFRVRELLGRSPSWSKDLVIVAIDEASARELPMKVPTPRDYLAELIDRISAYRPKVIALDFLLDQRTKPAADKKLAESIRRAGNVVLPYQHRDGGPKTLLPIYLKAAKAVGFADVPSDPDAVVRRMLIYHPLRGEKVLSFPAAIYEVATGQSVHNLGVGPSFLINFHSTAFLDPKACYPARNFFTEPPPPREIFEGKIVLIGATHPDTRDSYFVTPFYQSLVHPGRRFATGVHIVAQALNTMLTRQFLWEPPHWLVRLMSIVLALLTFLLLSRFVPSKGFLVAIGESIVVAFIVTAAFVWANIVLPFTPLLIAIGVGMLGALLYHFLWTQQVLKAAQERMAQMEKMRALAELASGVAHDVRNALSSVTMATELLLEEVADEEWRKHLVIIQQGIQDAINIVNRLRLFGKQTREQEVLMPVHLNELVTSTITFTRAKWFYEPMKRGIEIKVETQLEPDLPPVMGNPTELRQVLVNLIFNAVEAMPKGGTLTIRTWREGNNACVAVQDTGIGMSKEVKKRIFDPFFTTKGEQGTGLGLSICYGIVTRHNGTIEVDSEVGKGTTFTIRLPIAKEMAEPLEELAHLPPLRVLVIDDDETVAAALAEVLRQAGHKVDVATSGMSGLQLFKPNAYEVVIVDWLMPGMDGLTVAQAIREIAPLQPIVLTTAWQNQLDAEAVSSIVDAVIPKPWTPRSLWEALQQAFHTQRAVQKL</sequence>
<dbReference type="PROSITE" id="PS50109">
    <property type="entry name" value="HIS_KIN"/>
    <property type="match status" value="1"/>
</dbReference>
<accession>A0ABT2EK56</accession>
<dbReference type="InterPro" id="IPR003594">
    <property type="entry name" value="HATPase_dom"/>
</dbReference>
<protein>
    <recommendedName>
        <fullName evidence="2">histidine kinase</fullName>
        <ecNumber evidence="2">2.7.13.3</ecNumber>
    </recommendedName>
</protein>
<dbReference type="CDD" id="cd17574">
    <property type="entry name" value="REC_OmpR"/>
    <property type="match status" value="1"/>
</dbReference>
<dbReference type="PANTHER" id="PTHR43065:SF42">
    <property type="entry name" value="TWO-COMPONENT SENSOR PPRA"/>
    <property type="match status" value="1"/>
</dbReference>
<dbReference type="InterPro" id="IPR003661">
    <property type="entry name" value="HisK_dim/P_dom"/>
</dbReference>
<keyword evidence="5" id="KW-1133">Transmembrane helix</keyword>
<feature type="transmembrane region" description="Helical" evidence="5">
    <location>
        <begin position="359"/>
        <end position="379"/>
    </location>
</feature>
<keyword evidence="3 4" id="KW-0597">Phosphoprotein</keyword>
<name>A0ABT2EK56_9BACT</name>
<dbReference type="PANTHER" id="PTHR43065">
    <property type="entry name" value="SENSOR HISTIDINE KINASE"/>
    <property type="match status" value="1"/>
</dbReference>
<dbReference type="CDD" id="cd00082">
    <property type="entry name" value="HisKA"/>
    <property type="match status" value="1"/>
</dbReference>
<feature type="modified residue" description="4-aspartylphosphate" evidence="4">
    <location>
        <position position="687"/>
    </location>
</feature>
<dbReference type="InterPro" id="IPR036097">
    <property type="entry name" value="HisK_dim/P_sf"/>
</dbReference>
<dbReference type="InterPro" id="IPR036890">
    <property type="entry name" value="HATPase_C_sf"/>
</dbReference>
<dbReference type="EC" id="2.7.13.3" evidence="2"/>
<dbReference type="PROSITE" id="PS50110">
    <property type="entry name" value="RESPONSE_REGULATORY"/>
    <property type="match status" value="1"/>
</dbReference>
<keyword evidence="8" id="KW-0418">Kinase</keyword>
<gene>
    <name evidence="8" type="ORF">M2350_000731</name>
</gene>
<dbReference type="EMBL" id="JANUCP010000001">
    <property type="protein sequence ID" value="MCS3918334.1"/>
    <property type="molecule type" value="Genomic_DNA"/>
</dbReference>
<dbReference type="SMART" id="SM01080">
    <property type="entry name" value="CHASE2"/>
    <property type="match status" value="1"/>
</dbReference>
<organism evidence="8 9">
    <name type="scientific">Candidatus Fervidibacter sacchari</name>
    <dbReference type="NCBI Taxonomy" id="1448929"/>
    <lineage>
        <taxon>Bacteria</taxon>
        <taxon>Candidatus Fervidibacterota</taxon>
        <taxon>Candidatus Fervidibacter</taxon>
    </lineage>
</organism>
<evidence type="ECO:0000256" key="3">
    <source>
        <dbReference type="ARBA" id="ARBA00022553"/>
    </source>
</evidence>
<dbReference type="Gene3D" id="3.30.565.10">
    <property type="entry name" value="Histidine kinase-like ATPase, C-terminal domain"/>
    <property type="match status" value="1"/>
</dbReference>
<dbReference type="InterPro" id="IPR005467">
    <property type="entry name" value="His_kinase_dom"/>
</dbReference>
<comment type="catalytic activity">
    <reaction evidence="1">
        <text>ATP + protein L-histidine = ADP + protein N-phospho-L-histidine.</text>
        <dbReference type="EC" id="2.7.13.3"/>
    </reaction>
</comment>
<dbReference type="InterPro" id="IPR001789">
    <property type="entry name" value="Sig_transdc_resp-reg_receiver"/>
</dbReference>
<dbReference type="SMART" id="SM00387">
    <property type="entry name" value="HATPase_c"/>
    <property type="match status" value="1"/>
</dbReference>
<dbReference type="Pfam" id="PF05226">
    <property type="entry name" value="CHASE2"/>
    <property type="match status" value="1"/>
</dbReference>
<feature type="domain" description="Histidine kinase" evidence="6">
    <location>
        <begin position="407"/>
        <end position="622"/>
    </location>
</feature>
<dbReference type="InterPro" id="IPR011006">
    <property type="entry name" value="CheY-like_superfamily"/>
</dbReference>
<dbReference type="SUPFAM" id="SSF47384">
    <property type="entry name" value="Homodimeric domain of signal transducing histidine kinase"/>
    <property type="match status" value="1"/>
</dbReference>
<reference evidence="8 9" key="1">
    <citation type="submission" date="2022-08" db="EMBL/GenBank/DDBJ databases">
        <title>Bacterial and archaeal communities from various locations to study Microbial Dark Matter (Phase II).</title>
        <authorList>
            <person name="Stepanauskas R."/>
        </authorList>
    </citation>
    <scope>NUCLEOTIDE SEQUENCE [LARGE SCALE GENOMIC DNA]</scope>
    <source>
        <strain evidence="8 9">PD1</strain>
    </source>
</reference>
<evidence type="ECO:0000259" key="7">
    <source>
        <dbReference type="PROSITE" id="PS50110"/>
    </source>
</evidence>
<evidence type="ECO:0000259" key="6">
    <source>
        <dbReference type="PROSITE" id="PS50109"/>
    </source>
</evidence>
<dbReference type="Pfam" id="PF00512">
    <property type="entry name" value="HisKA"/>
    <property type="match status" value="1"/>
</dbReference>
<comment type="caution">
    <text evidence="8">The sequence shown here is derived from an EMBL/GenBank/DDBJ whole genome shotgun (WGS) entry which is preliminary data.</text>
</comment>
<dbReference type="Proteomes" id="UP001204798">
    <property type="component" value="Unassembled WGS sequence"/>
</dbReference>
<feature type="domain" description="Response regulatory" evidence="7">
    <location>
        <begin position="638"/>
        <end position="751"/>
    </location>
</feature>
<dbReference type="InterPro" id="IPR007890">
    <property type="entry name" value="CHASE2"/>
</dbReference>
<dbReference type="GO" id="GO:0016301">
    <property type="term" value="F:kinase activity"/>
    <property type="evidence" value="ECO:0007669"/>
    <property type="project" value="UniProtKB-KW"/>
</dbReference>
<dbReference type="InterPro" id="IPR004358">
    <property type="entry name" value="Sig_transdc_His_kin-like_C"/>
</dbReference>
<evidence type="ECO:0000313" key="9">
    <source>
        <dbReference type="Proteomes" id="UP001204798"/>
    </source>
</evidence>
<dbReference type="PRINTS" id="PR00344">
    <property type="entry name" value="BCTRLSENSOR"/>
</dbReference>
<dbReference type="Pfam" id="PF02518">
    <property type="entry name" value="HATPase_c"/>
    <property type="match status" value="1"/>
</dbReference>
<dbReference type="Gene3D" id="1.10.287.130">
    <property type="match status" value="1"/>
</dbReference>
<keyword evidence="5" id="KW-0472">Membrane</keyword>
<keyword evidence="9" id="KW-1185">Reference proteome</keyword>
<dbReference type="Pfam" id="PF00072">
    <property type="entry name" value="Response_reg"/>
    <property type="match status" value="1"/>
</dbReference>
<dbReference type="SMART" id="SM00388">
    <property type="entry name" value="HisKA"/>
    <property type="match status" value="1"/>
</dbReference>
<feature type="transmembrane region" description="Helical" evidence="5">
    <location>
        <begin position="21"/>
        <end position="41"/>
    </location>
</feature>
<proteinExistence type="predicted"/>
<feature type="transmembrane region" description="Helical" evidence="5">
    <location>
        <begin position="331"/>
        <end position="353"/>
    </location>
</feature>
<evidence type="ECO:0000313" key="8">
    <source>
        <dbReference type="EMBL" id="MCS3918334.1"/>
    </source>
</evidence>
<dbReference type="Gene3D" id="3.40.50.2300">
    <property type="match status" value="1"/>
</dbReference>
<keyword evidence="5" id="KW-0812">Transmembrane</keyword>
<dbReference type="SMART" id="SM00448">
    <property type="entry name" value="REC"/>
    <property type="match status" value="1"/>
</dbReference>
<dbReference type="SUPFAM" id="SSF52172">
    <property type="entry name" value="CheY-like"/>
    <property type="match status" value="1"/>
</dbReference>
<evidence type="ECO:0000256" key="1">
    <source>
        <dbReference type="ARBA" id="ARBA00000085"/>
    </source>
</evidence>
<evidence type="ECO:0000256" key="4">
    <source>
        <dbReference type="PROSITE-ProRule" id="PRU00169"/>
    </source>
</evidence>
<dbReference type="RefSeq" id="WP_259094024.1">
    <property type="nucleotide sequence ID" value="NZ_CP130454.1"/>
</dbReference>